<gene>
    <name evidence="1" type="ORF">N177_2291</name>
</gene>
<proteinExistence type="predicted"/>
<dbReference type="PATRIC" id="fig|631454.5.peg.2259"/>
<name>V4REP5_9HYPH</name>
<accession>V4REP5</accession>
<comment type="caution">
    <text evidence="1">The sequence shown here is derived from an EMBL/GenBank/DDBJ whole genome shotgun (WGS) entry which is preliminary data.</text>
</comment>
<dbReference type="EMBL" id="AWXZ01000030">
    <property type="protein sequence ID" value="ESR24611.1"/>
    <property type="molecule type" value="Genomic_DNA"/>
</dbReference>
<dbReference type="AlphaFoldDB" id="V4REP5"/>
<reference evidence="1 2" key="1">
    <citation type="journal article" date="2014" name="Genome Announc.">
        <title>Draft Genome Sequence of Lutibaculum baratangense Strain AMV1T, Isolated from a Mud Volcano in Andamans, India.</title>
        <authorList>
            <person name="Singh A."/>
            <person name="Sreenivas A."/>
            <person name="Sathyanarayana Reddy G."/>
            <person name="Pinnaka A.K."/>
            <person name="Shivaji S."/>
        </authorList>
    </citation>
    <scope>NUCLEOTIDE SEQUENCE [LARGE SCALE GENOMIC DNA]</scope>
    <source>
        <strain evidence="1 2">AMV1</strain>
    </source>
</reference>
<organism evidence="1 2">
    <name type="scientific">Lutibaculum baratangense AMV1</name>
    <dbReference type="NCBI Taxonomy" id="631454"/>
    <lineage>
        <taxon>Bacteria</taxon>
        <taxon>Pseudomonadati</taxon>
        <taxon>Pseudomonadota</taxon>
        <taxon>Alphaproteobacteria</taxon>
        <taxon>Hyphomicrobiales</taxon>
        <taxon>Tepidamorphaceae</taxon>
        <taxon>Lutibaculum</taxon>
    </lineage>
</organism>
<protein>
    <submittedName>
        <fullName evidence="1">Uncharacterized protein</fullName>
    </submittedName>
</protein>
<evidence type="ECO:0000313" key="1">
    <source>
        <dbReference type="EMBL" id="ESR24611.1"/>
    </source>
</evidence>
<keyword evidence="2" id="KW-1185">Reference proteome</keyword>
<dbReference type="Proteomes" id="UP000017819">
    <property type="component" value="Unassembled WGS sequence"/>
</dbReference>
<evidence type="ECO:0000313" key="2">
    <source>
        <dbReference type="Proteomes" id="UP000017819"/>
    </source>
</evidence>
<sequence length="48" mass="5314">MRNDEMSCAIPLSKLADTVEALKRNAETEQMVARYAAADAARFVVRAE</sequence>